<evidence type="ECO:0000313" key="3">
    <source>
        <dbReference type="Proteomes" id="UP000502550"/>
    </source>
</evidence>
<protein>
    <submittedName>
        <fullName evidence="2">Small hydrophobic protein</fullName>
    </submittedName>
</protein>
<evidence type="ECO:0000313" key="2">
    <source>
        <dbReference type="EMBL" id="AIW61123.1"/>
    </source>
</evidence>
<reference evidence="2 3" key="1">
    <citation type="journal article" date="2014" name="Virol Rep">
        <title>Genomic characterisation of Almpiwar virus, Harrison Dam virus and Walkabout Creek virus; three novel rhabdoviruses from northern Australia.</title>
        <authorList>
            <person name="McAllister J."/>
            <person name="Gauci P.J."/>
            <person name="Mitchell I.R."/>
            <person name="Boyle D.B."/>
            <person name="Bulach D.M."/>
            <person name="Weir R.P."/>
            <person name="Melville L.F."/>
            <person name="Davis S.S."/>
            <person name="Gubala A.J."/>
        </authorList>
    </citation>
    <scope>NUCLEOTIDE SEQUENCE [LARGE SCALE GENOMIC DNA]</scope>
    <source>
        <strain evidence="2">CS75</strain>
    </source>
</reference>
<sequence length="73" mass="8637">MIIIIFLILISLFLSKRIGALIAMYTLGYYNAFGNIINYLTFFGWYIGVNLPYKYLSQHWSELVSEYQNSKRE</sequence>
<gene>
    <name evidence="2" type="primary">M</name>
    <name evidence="2" type="synonym">SH</name>
</gene>
<dbReference type="EMBL" id="KJ432573">
    <property type="protein sequence ID" value="AIW61123.1"/>
    <property type="molecule type" value="Viral_cRNA"/>
</dbReference>
<organism evidence="2 3">
    <name type="scientific">Harrison Dam virus</name>
    <dbReference type="NCBI Taxonomy" id="1569259"/>
    <lineage>
        <taxon>Viruses</taxon>
        <taxon>Riboviria</taxon>
        <taxon>Orthornavirae</taxon>
        <taxon>Negarnaviricota</taxon>
        <taxon>Haploviricotina</taxon>
        <taxon>Monjiviricetes</taxon>
        <taxon>Mononegavirales</taxon>
        <taxon>Rhabdoviridae</taxon>
        <taxon>Alpharhabdovirinae</taxon>
        <taxon>Sunrhavirus</taxon>
        <taxon>Sunrhavirus harrison</taxon>
    </lineage>
</organism>
<proteinExistence type="predicted"/>
<feature type="transmembrane region" description="Helical" evidence="1">
    <location>
        <begin position="29"/>
        <end position="49"/>
    </location>
</feature>
<accession>A0A0A0V3B4</accession>
<keyword evidence="1" id="KW-0812">Transmembrane</keyword>
<keyword evidence="1" id="KW-0472">Membrane</keyword>
<name>A0A0A0V3B4_9RHAB</name>
<keyword evidence="1" id="KW-1133">Transmembrane helix</keyword>
<evidence type="ECO:0000256" key="1">
    <source>
        <dbReference type="SAM" id="Phobius"/>
    </source>
</evidence>
<keyword evidence="3" id="KW-1185">Reference proteome</keyword>
<dbReference type="Proteomes" id="UP000502550">
    <property type="component" value="Segment"/>
</dbReference>